<dbReference type="EMBL" id="FTNK01000052">
    <property type="protein sequence ID" value="SIR73431.1"/>
    <property type="molecule type" value="Genomic_DNA"/>
</dbReference>
<dbReference type="Proteomes" id="UP000186666">
    <property type="component" value="Unassembled WGS sequence"/>
</dbReference>
<protein>
    <submittedName>
        <fullName evidence="1">Uncharacterized protein</fullName>
    </submittedName>
</protein>
<proteinExistence type="predicted"/>
<comment type="caution">
    <text evidence="1">The sequence shown here is derived from an EMBL/GenBank/DDBJ whole genome shotgun (WGS) entry which is preliminary data.</text>
</comment>
<evidence type="ECO:0000313" key="1">
    <source>
        <dbReference type="EMBL" id="SIR73431.1"/>
    </source>
</evidence>
<gene>
    <name evidence="1" type="ORF">SAMN05421578_1522</name>
</gene>
<keyword evidence="2" id="KW-1185">Reference proteome</keyword>
<reference evidence="1 2" key="1">
    <citation type="submission" date="2017-01" db="EMBL/GenBank/DDBJ databases">
        <authorList>
            <person name="Varghese N."/>
            <person name="Submissions S."/>
        </authorList>
    </citation>
    <scope>NUCLEOTIDE SEQUENCE [LARGE SCALE GENOMIC DNA]</scope>
    <source>
        <strain evidence="1 2">ATCC 23464</strain>
    </source>
</reference>
<name>A0ABY1KH19_9BACL</name>
<accession>A0ABY1KH19</accession>
<sequence length="48" mass="5366">MSRPLDMNATRLFLKKYVDLDIASVVCYHGGLSNVKVNDQILELSQGL</sequence>
<organism evidence="1 2">
    <name type="scientific">Paenibacillus macquariensis</name>
    <dbReference type="NCBI Taxonomy" id="948756"/>
    <lineage>
        <taxon>Bacteria</taxon>
        <taxon>Bacillati</taxon>
        <taxon>Bacillota</taxon>
        <taxon>Bacilli</taxon>
        <taxon>Bacillales</taxon>
        <taxon>Paenibacillaceae</taxon>
        <taxon>Paenibacillus</taxon>
    </lineage>
</organism>
<evidence type="ECO:0000313" key="2">
    <source>
        <dbReference type="Proteomes" id="UP000186666"/>
    </source>
</evidence>